<organism evidence="1 2">
    <name type="scientific">Cellulomonas chengniuliangii</name>
    <dbReference type="NCBI Taxonomy" id="2968084"/>
    <lineage>
        <taxon>Bacteria</taxon>
        <taxon>Bacillati</taxon>
        <taxon>Actinomycetota</taxon>
        <taxon>Actinomycetes</taxon>
        <taxon>Micrococcales</taxon>
        <taxon>Cellulomonadaceae</taxon>
        <taxon>Cellulomonas</taxon>
    </lineage>
</organism>
<keyword evidence="2" id="KW-1185">Reference proteome</keyword>
<dbReference type="EMBL" id="CP101988">
    <property type="protein sequence ID" value="UUI75401.1"/>
    <property type="molecule type" value="Genomic_DNA"/>
</dbReference>
<evidence type="ECO:0000313" key="2">
    <source>
        <dbReference type="Proteomes" id="UP001316189"/>
    </source>
</evidence>
<proteinExistence type="predicted"/>
<accession>A0ABY5L148</accession>
<protein>
    <recommendedName>
        <fullName evidence="3">DUF2188 domain-containing protein</fullName>
    </recommendedName>
</protein>
<dbReference type="Proteomes" id="UP001316189">
    <property type="component" value="Chromosome"/>
</dbReference>
<reference evidence="1 2" key="1">
    <citation type="submission" date="2022-07" db="EMBL/GenBank/DDBJ databases">
        <title>Novel species in genus cellulomonas.</title>
        <authorList>
            <person name="Ye L."/>
        </authorList>
    </citation>
    <scope>NUCLEOTIDE SEQUENCE [LARGE SCALE GENOMIC DNA]</scope>
    <source>
        <strain evidence="2">zg-Y338</strain>
    </source>
</reference>
<evidence type="ECO:0000313" key="1">
    <source>
        <dbReference type="EMBL" id="UUI75401.1"/>
    </source>
</evidence>
<sequence>MIQVRTVYEAPTWRNMVDGLHQGVAHSSFAAARAAGRAIAIELGGSHEVQDTDGSVLEHHVYPLPAASIGSAPGFYTP</sequence>
<evidence type="ECO:0008006" key="3">
    <source>
        <dbReference type="Google" id="ProtNLM"/>
    </source>
</evidence>
<gene>
    <name evidence="1" type="ORF">NP064_00250</name>
</gene>
<name>A0ABY5L148_9CELL</name>
<dbReference type="RefSeq" id="WP_227568520.1">
    <property type="nucleotide sequence ID" value="NZ_CP101988.1"/>
</dbReference>